<evidence type="ECO:0000256" key="1">
    <source>
        <dbReference type="SAM" id="MobiDB-lite"/>
    </source>
</evidence>
<feature type="compositionally biased region" description="Low complexity" evidence="1">
    <location>
        <begin position="163"/>
        <end position="178"/>
    </location>
</feature>
<organism evidence="2">
    <name type="scientific">Hanusia phi</name>
    <dbReference type="NCBI Taxonomy" id="3032"/>
    <lineage>
        <taxon>Eukaryota</taxon>
        <taxon>Cryptophyceae</taxon>
        <taxon>Pyrenomonadales</taxon>
        <taxon>Geminigeraceae</taxon>
        <taxon>Hanusia</taxon>
    </lineage>
</organism>
<name>A0A7S0HDM7_9CRYP</name>
<gene>
    <name evidence="2" type="ORF">HPHI1048_LOCUS8616</name>
</gene>
<accession>A0A7S0HDM7</accession>
<evidence type="ECO:0000313" key="2">
    <source>
        <dbReference type="EMBL" id="CAD8480707.1"/>
    </source>
</evidence>
<feature type="region of interest" description="Disordered" evidence="1">
    <location>
        <begin position="596"/>
        <end position="643"/>
    </location>
</feature>
<feature type="region of interest" description="Disordered" evidence="1">
    <location>
        <begin position="154"/>
        <end position="225"/>
    </location>
</feature>
<feature type="compositionally biased region" description="Polar residues" evidence="1">
    <location>
        <begin position="339"/>
        <end position="348"/>
    </location>
</feature>
<feature type="compositionally biased region" description="Polar residues" evidence="1">
    <location>
        <begin position="31"/>
        <end position="44"/>
    </location>
</feature>
<protein>
    <submittedName>
        <fullName evidence="2">Uncharacterized protein</fullName>
    </submittedName>
</protein>
<sequence length="688" mass="73354">MEPMRSRASALAVSEKACRGKGCLMSKRQSKPSNAQSSGPSFNGFNIFDFGGEAQDSKIPRSKIEEYQQPGQLEGDEAVDVSDTTPLADMVGHDKVVPFTAHGRFLQPGDVPNDVPDRHHEAGPFSIFGLFQDEDENLLTGEKVKQSCCRCIPGAPDYRETPQKQSSGRSSSSSQSGGNVFSDWFTSSPEASSKKKASKSQSERKGPKKEANAAPNAAAPPKQSAASDFPVVEAFPLVEAQPAAPASSNSTAARRLLQTLQRSQGARLTILKEGYMLVHIPPSAQPGEYYKAMTPSGETWAFKIPADLPQSRIIKVHLPDLSSAAPPPTAAKSRRMSLQAVNSSSNETEIVEPPPSDVNASQLGNETSESPVQEEEHAEAAGGEAESSQSVPFHPATMGLKAKPDEPCCMCPLFDESTGQIEGWVSDSPQDEIKAARRYLYVAKGIAIRDEEVNKALNGSAIHWEGLFPSRKYACCRLELPCCYTEMEEGENETSAEEIGEGSEVENTTMVEGNETVAEVNGTETPSLGMGNSTGDNATLSSNASLSVDHAMSFLHLSTALRHLVKSKLHPAKQPVTVKGKRQMSDKARKIVKVIHQQQAISRPQPPLASRKRPSASAAKSSSPISSVKSSSSSSSHPSSASHFSPLAHIVKAKLAKLPALVAPVTAAAVPVKGLAKPVEATASPMRN</sequence>
<dbReference type="EMBL" id="HBEO01012641">
    <property type="protein sequence ID" value="CAD8480707.1"/>
    <property type="molecule type" value="Transcribed_RNA"/>
</dbReference>
<feature type="region of interest" description="Disordered" evidence="1">
    <location>
        <begin position="320"/>
        <end position="397"/>
    </location>
</feature>
<proteinExistence type="predicted"/>
<feature type="region of interest" description="Disordered" evidence="1">
    <location>
        <begin position="1"/>
        <end position="61"/>
    </location>
</feature>
<feature type="compositionally biased region" description="Low complexity" evidence="1">
    <location>
        <begin position="615"/>
        <end position="643"/>
    </location>
</feature>
<reference evidence="2" key="1">
    <citation type="submission" date="2021-01" db="EMBL/GenBank/DDBJ databases">
        <authorList>
            <person name="Corre E."/>
            <person name="Pelletier E."/>
            <person name="Niang G."/>
            <person name="Scheremetjew M."/>
            <person name="Finn R."/>
            <person name="Kale V."/>
            <person name="Holt S."/>
            <person name="Cochrane G."/>
            <person name="Meng A."/>
            <person name="Brown T."/>
            <person name="Cohen L."/>
        </authorList>
    </citation>
    <scope>NUCLEOTIDE SEQUENCE</scope>
    <source>
        <strain evidence="2">CCMP325</strain>
    </source>
</reference>
<feature type="compositionally biased region" description="Polar residues" evidence="1">
    <location>
        <begin position="358"/>
        <end position="371"/>
    </location>
</feature>
<dbReference type="AlphaFoldDB" id="A0A7S0HDM7"/>
<feature type="compositionally biased region" description="Basic and acidic residues" evidence="1">
    <location>
        <begin position="201"/>
        <end position="211"/>
    </location>
</feature>
<feature type="compositionally biased region" description="Low complexity" evidence="1">
    <location>
        <begin position="212"/>
        <end position="225"/>
    </location>
</feature>